<dbReference type="PANTHER" id="PTHR33138:SF9">
    <property type="entry name" value="OS01G0136500 PROTEIN"/>
    <property type="match status" value="1"/>
</dbReference>
<dbReference type="GO" id="GO:0030247">
    <property type="term" value="F:polysaccharide binding"/>
    <property type="evidence" value="ECO:0007669"/>
    <property type="project" value="InterPro"/>
</dbReference>
<dbReference type="PANTHER" id="PTHR33138">
    <property type="entry name" value="OS01G0690200 PROTEIN"/>
    <property type="match status" value="1"/>
</dbReference>
<dbReference type="EnsemblPlants" id="HORVU.MOREX.r3.3HG0226190.1">
    <property type="protein sequence ID" value="HORVU.MOREX.r3.3HG0226190.1.CDS1"/>
    <property type="gene ID" value="HORVU.MOREX.r3.3HG0226190"/>
</dbReference>
<dbReference type="Proteomes" id="UP000011116">
    <property type="component" value="Chromosome 3H"/>
</dbReference>
<reference evidence="5" key="2">
    <citation type="submission" date="2020-10" db="EMBL/GenBank/DDBJ databases">
        <authorList>
            <person name="Scholz U."/>
            <person name="Mascher M."/>
            <person name="Fiebig A."/>
        </authorList>
    </citation>
    <scope>NUCLEOTIDE SEQUENCE [LARGE SCALE GENOMIC DNA]</scope>
    <source>
        <strain evidence="5">cv. Morex</strain>
    </source>
</reference>
<reference evidence="6" key="1">
    <citation type="journal article" date="2012" name="Nature">
        <title>A physical, genetic and functional sequence assembly of the barley genome.</title>
        <authorList>
            <consortium name="The International Barley Genome Sequencing Consortium"/>
            <person name="Mayer K.F."/>
            <person name="Waugh R."/>
            <person name="Brown J.W."/>
            <person name="Schulman A."/>
            <person name="Langridge P."/>
            <person name="Platzer M."/>
            <person name="Fincher G.B."/>
            <person name="Muehlbauer G.J."/>
            <person name="Sato K."/>
            <person name="Close T.J."/>
            <person name="Wise R.P."/>
            <person name="Stein N."/>
        </authorList>
    </citation>
    <scope>NUCLEOTIDE SEQUENCE [LARGE SCALE GENOMIC DNA]</scope>
    <source>
        <strain evidence="6">cv. Morex</strain>
    </source>
</reference>
<evidence type="ECO:0000256" key="1">
    <source>
        <dbReference type="ARBA" id="ARBA00004167"/>
    </source>
</evidence>
<dbReference type="InterPro" id="IPR025287">
    <property type="entry name" value="WAK_GUB"/>
</dbReference>
<evidence type="ECO:0000313" key="5">
    <source>
        <dbReference type="EnsemblPlants" id="HORVU.MOREX.r3.3HG0226190.1.CDS1"/>
    </source>
</evidence>
<dbReference type="AlphaFoldDB" id="A0A8I6XP94"/>
<sequence length="246" mass="27191">MATTSCWFLVFVWVVWWLPLMLAGPEEQLGDGCSDKKCGNINISQPFWIPDWKTGRSCGSFDFVVNCNKTENIPILRSSGSTGFAILSISYENRSLHVVDVYKEEDINDSNRCHFPGWNTSGKLAPPFKVSNSNLNLILYNCTKTLAHRDRAALVEMRCGNASDMFVRAGGRFNETGNYGGYALHGCNATVVPVMNSSSSGKASASHYKQLINGGFLLTWDLPPLPAPVPLPTPVLTRKFTCRLIF</sequence>
<evidence type="ECO:0000259" key="4">
    <source>
        <dbReference type="Pfam" id="PF13947"/>
    </source>
</evidence>
<feature type="signal peptide" evidence="3">
    <location>
        <begin position="1"/>
        <end position="23"/>
    </location>
</feature>
<dbReference type="Gramene" id="HORVU.MOREX.r2.3HG0187740.1">
    <property type="protein sequence ID" value="HORVU.MOREX.r2.3HG0187740.1.CDS.1"/>
    <property type="gene ID" value="HORVU.MOREX.r2.3HG0187740"/>
</dbReference>
<feature type="chain" id="PRO_5035297004" description="Wall-associated receptor kinase galacturonan-binding domain-containing protein" evidence="3">
    <location>
        <begin position="24"/>
        <end position="246"/>
    </location>
</feature>
<name>A0A8I6XP94_HORVV</name>
<proteinExistence type="predicted"/>
<feature type="domain" description="Wall-associated receptor kinase galacturonan-binding" evidence="4">
    <location>
        <begin position="33"/>
        <end position="100"/>
    </location>
</feature>
<evidence type="ECO:0000313" key="6">
    <source>
        <dbReference type="Proteomes" id="UP000011116"/>
    </source>
</evidence>
<organism evidence="5 6">
    <name type="scientific">Hordeum vulgare subsp. vulgare</name>
    <name type="common">Domesticated barley</name>
    <dbReference type="NCBI Taxonomy" id="112509"/>
    <lineage>
        <taxon>Eukaryota</taxon>
        <taxon>Viridiplantae</taxon>
        <taxon>Streptophyta</taxon>
        <taxon>Embryophyta</taxon>
        <taxon>Tracheophyta</taxon>
        <taxon>Spermatophyta</taxon>
        <taxon>Magnoliopsida</taxon>
        <taxon>Liliopsida</taxon>
        <taxon>Poales</taxon>
        <taxon>Poaceae</taxon>
        <taxon>BOP clade</taxon>
        <taxon>Pooideae</taxon>
        <taxon>Triticodae</taxon>
        <taxon>Triticeae</taxon>
        <taxon>Hordeinae</taxon>
        <taxon>Hordeum</taxon>
    </lineage>
</organism>
<dbReference type="GO" id="GO:0016020">
    <property type="term" value="C:membrane"/>
    <property type="evidence" value="ECO:0007669"/>
    <property type="project" value="UniProtKB-SubCell"/>
</dbReference>
<protein>
    <recommendedName>
        <fullName evidence="4">Wall-associated receptor kinase galacturonan-binding domain-containing protein</fullName>
    </recommendedName>
</protein>
<keyword evidence="2 3" id="KW-0732">Signal</keyword>
<comment type="subcellular location">
    <subcellularLocation>
        <location evidence="1">Membrane</location>
        <topology evidence="1">Single-pass membrane protein</topology>
    </subcellularLocation>
</comment>
<reference evidence="5" key="3">
    <citation type="submission" date="2022-01" db="UniProtKB">
        <authorList>
            <consortium name="EnsemblPlants"/>
        </authorList>
    </citation>
    <scope>IDENTIFICATION</scope>
    <source>
        <strain evidence="5">subsp. vulgare</strain>
    </source>
</reference>
<dbReference type="Pfam" id="PF13947">
    <property type="entry name" value="GUB_WAK_bind"/>
    <property type="match status" value="1"/>
</dbReference>
<dbReference type="Gramene" id="HORVU.MOREX.r3.3HG0226190.1">
    <property type="protein sequence ID" value="HORVU.MOREX.r3.3HG0226190.1.CDS1"/>
    <property type="gene ID" value="HORVU.MOREX.r3.3HG0226190"/>
</dbReference>
<keyword evidence="6" id="KW-1185">Reference proteome</keyword>
<evidence type="ECO:0000256" key="2">
    <source>
        <dbReference type="ARBA" id="ARBA00022729"/>
    </source>
</evidence>
<accession>A0A8I6XP94</accession>
<evidence type="ECO:0000256" key="3">
    <source>
        <dbReference type="SAM" id="SignalP"/>
    </source>
</evidence>